<evidence type="ECO:0000256" key="3">
    <source>
        <dbReference type="ARBA" id="ARBA00022833"/>
    </source>
</evidence>
<keyword evidence="3" id="KW-0862">Zinc</keyword>
<evidence type="ECO:0000256" key="5">
    <source>
        <dbReference type="SAM" id="Coils"/>
    </source>
</evidence>
<dbReference type="Proteomes" id="UP000028924">
    <property type="component" value="Unassembled WGS sequence"/>
</dbReference>
<feature type="coiled-coil region" evidence="5">
    <location>
        <begin position="575"/>
        <end position="602"/>
    </location>
</feature>
<feature type="compositionally biased region" description="Basic and acidic residues" evidence="6">
    <location>
        <begin position="983"/>
        <end position="1001"/>
    </location>
</feature>
<dbReference type="GO" id="GO:0008270">
    <property type="term" value="F:zinc ion binding"/>
    <property type="evidence" value="ECO:0007669"/>
    <property type="project" value="UniProtKB-KW"/>
</dbReference>
<feature type="compositionally biased region" description="Basic and acidic residues" evidence="6">
    <location>
        <begin position="1012"/>
        <end position="1025"/>
    </location>
</feature>
<dbReference type="KEGG" id="apro:F751_4761"/>
<feature type="compositionally biased region" description="Low complexity" evidence="6">
    <location>
        <begin position="756"/>
        <end position="775"/>
    </location>
</feature>
<dbReference type="InterPro" id="IPR011011">
    <property type="entry name" value="Znf_FYVE_PHD"/>
</dbReference>
<dbReference type="AlphaFoldDB" id="A0A087SKL4"/>
<feature type="coiled-coil region" evidence="5">
    <location>
        <begin position="60"/>
        <end position="95"/>
    </location>
</feature>
<dbReference type="GeneID" id="23616152"/>
<dbReference type="Gene3D" id="2.30.30.1150">
    <property type="match status" value="1"/>
</dbReference>
<reference evidence="8 9" key="1">
    <citation type="journal article" date="2014" name="BMC Genomics">
        <title>Oil accumulation mechanisms of the oleaginous microalga Chlorella protothecoides revealed through its genome, transcriptomes, and proteomes.</title>
        <authorList>
            <person name="Gao C."/>
            <person name="Wang Y."/>
            <person name="Shen Y."/>
            <person name="Yan D."/>
            <person name="He X."/>
            <person name="Dai J."/>
            <person name="Wu Q."/>
        </authorList>
    </citation>
    <scope>NUCLEOTIDE SEQUENCE [LARGE SCALE GENOMIC DNA]</scope>
    <source>
        <strain evidence="8 9">0710</strain>
    </source>
</reference>
<feature type="compositionally biased region" description="Low complexity" evidence="6">
    <location>
        <begin position="908"/>
        <end position="924"/>
    </location>
</feature>
<dbReference type="PANTHER" id="PTHR15546">
    <property type="entry name" value="BROMODOMAIN ADJACENT TO ZINC FINGER DOMAIN, 2A"/>
    <property type="match status" value="1"/>
</dbReference>
<evidence type="ECO:0000256" key="6">
    <source>
        <dbReference type="SAM" id="MobiDB-lite"/>
    </source>
</evidence>
<keyword evidence="2" id="KW-0863">Zinc-finger</keyword>
<dbReference type="SUPFAM" id="SSF57903">
    <property type="entry name" value="FYVE/PHD zinc finger"/>
    <property type="match status" value="1"/>
</dbReference>
<feature type="region of interest" description="Disordered" evidence="6">
    <location>
        <begin position="739"/>
        <end position="816"/>
    </location>
</feature>
<keyword evidence="2" id="KW-0479">Metal-binding</keyword>
<name>A0A087SKL4_AUXPR</name>
<dbReference type="InterPro" id="IPR028941">
    <property type="entry name" value="WHIM2_dom"/>
</dbReference>
<evidence type="ECO:0000313" key="9">
    <source>
        <dbReference type="Proteomes" id="UP000028924"/>
    </source>
</evidence>
<dbReference type="EMBL" id="KL662127">
    <property type="protein sequence ID" value="KFM26268.1"/>
    <property type="molecule type" value="Genomic_DNA"/>
</dbReference>
<feature type="compositionally biased region" description="Low complexity" evidence="6">
    <location>
        <begin position="960"/>
        <end position="969"/>
    </location>
</feature>
<dbReference type="PANTHER" id="PTHR15546:SF2">
    <property type="entry name" value="DDT DOMAIN-CONTAINING PROTEIN DDB_G0282237"/>
    <property type="match status" value="1"/>
</dbReference>
<dbReference type="STRING" id="3075.A0A087SKL4"/>
<feature type="domain" description="WHIM2" evidence="7">
    <location>
        <begin position="652"/>
        <end position="733"/>
    </location>
</feature>
<keyword evidence="9" id="KW-1185">Reference proteome</keyword>
<comment type="subcellular location">
    <subcellularLocation>
        <location evidence="1">Nucleus</location>
    </subcellularLocation>
</comment>
<organism evidence="8 9">
    <name type="scientific">Auxenochlorella protothecoides</name>
    <name type="common">Green microalga</name>
    <name type="synonym">Chlorella protothecoides</name>
    <dbReference type="NCBI Taxonomy" id="3075"/>
    <lineage>
        <taxon>Eukaryota</taxon>
        <taxon>Viridiplantae</taxon>
        <taxon>Chlorophyta</taxon>
        <taxon>core chlorophytes</taxon>
        <taxon>Trebouxiophyceae</taxon>
        <taxon>Chlorellales</taxon>
        <taxon>Chlorellaceae</taxon>
        <taxon>Auxenochlorella</taxon>
    </lineage>
</organism>
<evidence type="ECO:0000313" key="8">
    <source>
        <dbReference type="EMBL" id="KFM26268.1"/>
    </source>
</evidence>
<evidence type="ECO:0000256" key="4">
    <source>
        <dbReference type="ARBA" id="ARBA00023242"/>
    </source>
</evidence>
<gene>
    <name evidence="8" type="ORF">F751_4761</name>
</gene>
<dbReference type="RefSeq" id="XP_011399164.1">
    <property type="nucleotide sequence ID" value="XM_011400862.1"/>
</dbReference>
<dbReference type="OrthoDB" id="510988at2759"/>
<feature type="compositionally biased region" description="Low complexity" evidence="6">
    <location>
        <begin position="790"/>
        <end position="801"/>
    </location>
</feature>
<keyword evidence="5" id="KW-0175">Coiled coil</keyword>
<dbReference type="InterPro" id="IPR053271">
    <property type="entry name" value="DDT_domain"/>
</dbReference>
<feature type="region of interest" description="Disordered" evidence="6">
    <location>
        <begin position="908"/>
        <end position="1025"/>
    </location>
</feature>
<proteinExistence type="predicted"/>
<accession>A0A087SKL4</accession>
<feature type="region of interest" description="Disordered" evidence="6">
    <location>
        <begin position="36"/>
        <end position="60"/>
    </location>
</feature>
<evidence type="ECO:0000256" key="1">
    <source>
        <dbReference type="ARBA" id="ARBA00004123"/>
    </source>
</evidence>
<sequence length="1025" mass="108376">MQGLPNVKDLPGYKYVDEGEGWSAVGARLRAQLTQRGIMKAKSKPGKPSEKVPGGKKADAKAVAKAMDSMIRRIEREEERRKSMAEKSAAALERKALKQMESEAQRSQAVQAQHALFLARAAAIQQSREANAVRDDAALPGAHLPPPTPKRLGCGAIPAEGDALLLEIWLFAHRFQGLLGLEDPLPTIAQLEAGLVMEGFHQASAPDEEVPSPYTLLCMALCNLLCIDLFDGAMEALEESRPEVREADYRPSAKAQHPLPVTPESWPEAAARILRIHAAAARADRGLASRAKGTAEPLAVLGPDLLLDLLVAGLDAATAQRVGGLPPHAGPQTAASIRAAADAAGRAAAIAGDGKLGVRARESSHGSTPLLRAALLRLCSGRHARALAWHGAEAAAATRAPRELDLAGVGRRVEAGAYAMAANPLEALAVDVEAVVALHAGLAGKQSEAAVALQSQGVVEGAATVASLLEACLAEISKDGPEAFIQGVERAHPKLARHLRDVSRPFSPFPGCAVCWDEGDEPHTLICDGCDIERHMYCLPVPLEEVPEAAPAARLNLLHALTQLVAESRMVHTSLVEEEESARQLRREIQGMRVEIRTWHAEAALRSAGGAAAQEGVSARATRSVDPLSQIEAAVQRTSRLEHELSKTPVPRLTPIGVDRHWNRYWLLPQEAFAEVPSGGGAAVLGVDRPAPSDASAPAERWTAGIYPGPEELDRLLRWLDPRGVRERALAAEARRLHAESLASQEREGVREAEARAAPAEAQQAQDGAEQGVDATAPPVADVMQPGEDGTALAPGAAPAPDAAPAPEAAPAPDAATATDALEPLRSAVLALQEGWAAATLQAVGGGADRGGGSRVVAAVQPVDLARALLRLEGWVRPEFFQATPAALWMRYEALKSAVKLRVTLKLPGSAPTTAGGTTSRPPSRGSGRYPLRERRAAVGAAGSGQKRPWWDALEDGETSDSPAASAEPAADDRASRLAKRQRAQEREAQAESERGRRMVERSAGGRSLRSKPADEVARGRLREG</sequence>
<evidence type="ECO:0000259" key="7">
    <source>
        <dbReference type="Pfam" id="PF15613"/>
    </source>
</evidence>
<dbReference type="Pfam" id="PF15613">
    <property type="entry name" value="WSD"/>
    <property type="match status" value="1"/>
</dbReference>
<evidence type="ECO:0000256" key="2">
    <source>
        <dbReference type="ARBA" id="ARBA00022771"/>
    </source>
</evidence>
<feature type="compositionally biased region" description="Basic and acidic residues" evidence="6">
    <location>
        <begin position="739"/>
        <end position="755"/>
    </location>
</feature>
<keyword evidence="4" id="KW-0539">Nucleus</keyword>
<dbReference type="GO" id="GO:0005634">
    <property type="term" value="C:nucleus"/>
    <property type="evidence" value="ECO:0007669"/>
    <property type="project" value="UniProtKB-SubCell"/>
</dbReference>
<protein>
    <recommendedName>
        <fullName evidence="7">WHIM2 domain-containing protein</fullName>
    </recommendedName>
</protein>